<dbReference type="SMART" id="SM00052">
    <property type="entry name" value="EAL"/>
    <property type="match status" value="1"/>
</dbReference>
<keyword evidence="6" id="KW-1185">Reference proteome</keyword>
<feature type="domain" description="GGDEF" evidence="4">
    <location>
        <begin position="479"/>
        <end position="609"/>
    </location>
</feature>
<dbReference type="InterPro" id="IPR035965">
    <property type="entry name" value="PAS-like_dom_sf"/>
</dbReference>
<sequence>MDRQRWALLAGTGAVLAVCVVAAVLPGLERLDDATVAAAGVLTSAFIAATTWRHQRGARGWRLMVVATLFPVVAFVAYLVVAPADPLDRVLLRWVPTVPAYLLAGAALLTLVARRRRRTGIRAVVETALFGAACLTGMQLLVFGPQGTWAVTPTAGRLVLTAAVLTTSALLVAALVLLAAVESHRQPMALVLVGSALFLTSGRGLGTSATLHGLDGAVTASRFLVVAGLALLSLAATLDPRPGRADSREPRPRTGRSVPLGTVLPHLAMLVALLGVGITTLCGLRPSSGTVALALACVTLAGAHRWVTALDDARLSTRILRSEAWFRSLVRSNGDAVLILDADLRITWASPTVERLLGAGTVLTGRDLLTVTHPADAVPVARALHPALPGEETGDLLTLRLPHADGRWRHVEASVADLRADAEVGGIVLYCRDATARHAREKALEDLAFTDPTTGLPNRAGCDRLIEQRLAAAAEPGDPGTTLLLIEVDGLAEVREDAGRDLASSVLVELARRLRTTVRGDEPVVRLGGDAFAVLASGDPRTGDLLADRCLSAVEQPIATAAGVYDLTADIGLVPLEAGTPLAEVWSRAEIAVRAARRAGRGTARRFDPVLGSAAERRARLREDLPGACARGELAVAFQPVVSLVEQRIVGVEALLRWRHPELGEVPPAEFVPIAERAGVIGELQRWALDQAARAAVALPVLHAPLRLGVNISASHVAARTLVGDVAAVLQCTGLAPERLILEITEATLMAGTDDIAVDVEALRLMGVHVALDDFGTGHSSLTHLSALPIDVLKLDRDFVARVDRDPRSRALCESVIAIGRALGLDVVAEGVETPAQLGVLRGLGCGFAQGFLLSRPLRLSELTELLETGAGALWPGLVGSR</sequence>
<dbReference type="InterPro" id="IPR000014">
    <property type="entry name" value="PAS"/>
</dbReference>
<reference evidence="6" key="1">
    <citation type="submission" date="2016-10" db="EMBL/GenBank/DDBJ databases">
        <authorList>
            <person name="Varghese N."/>
            <person name="Submissions S."/>
        </authorList>
    </citation>
    <scope>NUCLEOTIDE SEQUENCE [LARGE SCALE GENOMIC DNA]</scope>
    <source>
        <strain evidence="6">DSM 45413</strain>
    </source>
</reference>
<dbReference type="InterPro" id="IPR001633">
    <property type="entry name" value="EAL_dom"/>
</dbReference>
<feature type="transmembrane region" description="Helical" evidence="1">
    <location>
        <begin position="7"/>
        <end position="28"/>
    </location>
</feature>
<dbReference type="SMART" id="SM00267">
    <property type="entry name" value="GGDEF"/>
    <property type="match status" value="1"/>
</dbReference>
<evidence type="ECO:0000256" key="1">
    <source>
        <dbReference type="SAM" id="Phobius"/>
    </source>
</evidence>
<feature type="transmembrane region" description="Helical" evidence="1">
    <location>
        <begin position="34"/>
        <end position="52"/>
    </location>
</feature>
<keyword evidence="1" id="KW-0472">Membrane</keyword>
<dbReference type="InterPro" id="IPR035919">
    <property type="entry name" value="EAL_sf"/>
</dbReference>
<dbReference type="Gene3D" id="3.20.20.450">
    <property type="entry name" value="EAL domain"/>
    <property type="match status" value="1"/>
</dbReference>
<feature type="domain" description="PAS" evidence="2">
    <location>
        <begin position="322"/>
        <end position="358"/>
    </location>
</feature>
<dbReference type="PROSITE" id="PS50112">
    <property type="entry name" value="PAS"/>
    <property type="match status" value="1"/>
</dbReference>
<dbReference type="Gene3D" id="3.30.450.20">
    <property type="entry name" value="PAS domain"/>
    <property type="match status" value="1"/>
</dbReference>
<dbReference type="CDD" id="cd01948">
    <property type="entry name" value="EAL"/>
    <property type="match status" value="1"/>
</dbReference>
<dbReference type="PROSITE" id="PS50887">
    <property type="entry name" value="GGDEF"/>
    <property type="match status" value="1"/>
</dbReference>
<dbReference type="SMART" id="SM00091">
    <property type="entry name" value="PAS"/>
    <property type="match status" value="1"/>
</dbReference>
<dbReference type="SUPFAM" id="SSF55073">
    <property type="entry name" value="Nucleotide cyclase"/>
    <property type="match status" value="1"/>
</dbReference>
<dbReference type="InterPro" id="IPR013656">
    <property type="entry name" value="PAS_4"/>
</dbReference>
<evidence type="ECO:0000313" key="6">
    <source>
        <dbReference type="Proteomes" id="UP000198960"/>
    </source>
</evidence>
<evidence type="ECO:0000259" key="4">
    <source>
        <dbReference type="PROSITE" id="PS50887"/>
    </source>
</evidence>
<keyword evidence="1" id="KW-0812">Transmembrane</keyword>
<dbReference type="InterPro" id="IPR000160">
    <property type="entry name" value="GGDEF_dom"/>
</dbReference>
<dbReference type="CDD" id="cd00130">
    <property type="entry name" value="PAS"/>
    <property type="match status" value="1"/>
</dbReference>
<dbReference type="InterPro" id="IPR043128">
    <property type="entry name" value="Rev_trsase/Diguanyl_cyclase"/>
</dbReference>
<dbReference type="InterPro" id="IPR052155">
    <property type="entry name" value="Biofilm_reg_signaling"/>
</dbReference>
<feature type="transmembrane region" description="Helical" evidence="1">
    <location>
        <begin position="64"/>
        <end position="84"/>
    </location>
</feature>
<dbReference type="NCBIfam" id="TIGR00254">
    <property type="entry name" value="GGDEF"/>
    <property type="match status" value="1"/>
</dbReference>
<name>A0A1H8THB8_9ACTN</name>
<dbReference type="PANTHER" id="PTHR44757:SF2">
    <property type="entry name" value="BIOFILM ARCHITECTURE MAINTENANCE PROTEIN MBAA"/>
    <property type="match status" value="1"/>
</dbReference>
<protein>
    <submittedName>
        <fullName evidence="5">PAS domain S-box-containing protein/diguanylate cyclase (GGDEF) domain-containing protein</fullName>
    </submittedName>
</protein>
<dbReference type="CDD" id="cd01949">
    <property type="entry name" value="GGDEF"/>
    <property type="match status" value="1"/>
</dbReference>
<feature type="domain" description="EAL" evidence="3">
    <location>
        <begin position="618"/>
        <end position="871"/>
    </location>
</feature>
<dbReference type="Pfam" id="PF08448">
    <property type="entry name" value="PAS_4"/>
    <property type="match status" value="1"/>
</dbReference>
<feature type="transmembrane region" description="Helical" evidence="1">
    <location>
        <begin position="188"/>
        <end position="205"/>
    </location>
</feature>
<feature type="transmembrane region" description="Helical" evidence="1">
    <location>
        <begin position="155"/>
        <end position="181"/>
    </location>
</feature>
<dbReference type="Pfam" id="PF00563">
    <property type="entry name" value="EAL"/>
    <property type="match status" value="1"/>
</dbReference>
<dbReference type="Proteomes" id="UP000198960">
    <property type="component" value="Unassembled WGS sequence"/>
</dbReference>
<dbReference type="NCBIfam" id="TIGR00229">
    <property type="entry name" value="sensory_box"/>
    <property type="match status" value="1"/>
</dbReference>
<dbReference type="RefSeq" id="WP_091943141.1">
    <property type="nucleotide sequence ID" value="NZ_FOEE01000006.1"/>
</dbReference>
<keyword evidence="1" id="KW-1133">Transmembrane helix</keyword>
<proteinExistence type="predicted"/>
<accession>A0A1H8THB8</accession>
<dbReference type="PANTHER" id="PTHR44757">
    <property type="entry name" value="DIGUANYLATE CYCLASE DGCP"/>
    <property type="match status" value="1"/>
</dbReference>
<dbReference type="Gene3D" id="3.30.70.270">
    <property type="match status" value="1"/>
</dbReference>
<dbReference type="OrthoDB" id="5179666at2"/>
<evidence type="ECO:0000313" key="5">
    <source>
        <dbReference type="EMBL" id="SEO90490.1"/>
    </source>
</evidence>
<dbReference type="SUPFAM" id="SSF55785">
    <property type="entry name" value="PYP-like sensor domain (PAS domain)"/>
    <property type="match status" value="1"/>
</dbReference>
<feature type="transmembrane region" description="Helical" evidence="1">
    <location>
        <begin position="123"/>
        <end position="143"/>
    </location>
</feature>
<dbReference type="AlphaFoldDB" id="A0A1H8THB8"/>
<dbReference type="Pfam" id="PF00990">
    <property type="entry name" value="GGDEF"/>
    <property type="match status" value="1"/>
</dbReference>
<dbReference type="EMBL" id="FOEE01000006">
    <property type="protein sequence ID" value="SEO90490.1"/>
    <property type="molecule type" value="Genomic_DNA"/>
</dbReference>
<feature type="transmembrane region" description="Helical" evidence="1">
    <location>
        <begin position="217"/>
        <end position="238"/>
    </location>
</feature>
<dbReference type="PROSITE" id="PS50883">
    <property type="entry name" value="EAL"/>
    <property type="match status" value="1"/>
</dbReference>
<dbReference type="InterPro" id="IPR029787">
    <property type="entry name" value="Nucleotide_cyclase"/>
</dbReference>
<organism evidence="5 6">
    <name type="scientific">Trujillonella endophytica</name>
    <dbReference type="NCBI Taxonomy" id="673521"/>
    <lineage>
        <taxon>Bacteria</taxon>
        <taxon>Bacillati</taxon>
        <taxon>Actinomycetota</taxon>
        <taxon>Actinomycetes</taxon>
        <taxon>Geodermatophilales</taxon>
        <taxon>Geodermatophilaceae</taxon>
        <taxon>Trujillonella</taxon>
    </lineage>
</organism>
<gene>
    <name evidence="5" type="ORF">SAMN05660991_02274</name>
</gene>
<evidence type="ECO:0000259" key="3">
    <source>
        <dbReference type="PROSITE" id="PS50883"/>
    </source>
</evidence>
<feature type="transmembrane region" description="Helical" evidence="1">
    <location>
        <begin position="90"/>
        <end position="111"/>
    </location>
</feature>
<dbReference type="SUPFAM" id="SSF141868">
    <property type="entry name" value="EAL domain-like"/>
    <property type="match status" value="1"/>
</dbReference>
<evidence type="ECO:0000259" key="2">
    <source>
        <dbReference type="PROSITE" id="PS50112"/>
    </source>
</evidence>
<dbReference type="STRING" id="673521.SAMN05660991_02274"/>
<feature type="transmembrane region" description="Helical" evidence="1">
    <location>
        <begin position="258"/>
        <end position="278"/>
    </location>
</feature>